<feature type="compositionally biased region" description="Basic and acidic residues" evidence="1">
    <location>
        <begin position="30"/>
        <end position="73"/>
    </location>
</feature>
<organism evidence="3 4">
    <name type="scientific">Geospiza fortis</name>
    <name type="common">Medium ground-finch</name>
    <dbReference type="NCBI Taxonomy" id="48883"/>
    <lineage>
        <taxon>Eukaryota</taxon>
        <taxon>Metazoa</taxon>
        <taxon>Chordata</taxon>
        <taxon>Craniata</taxon>
        <taxon>Vertebrata</taxon>
        <taxon>Euteleostomi</taxon>
        <taxon>Archelosauria</taxon>
        <taxon>Archosauria</taxon>
        <taxon>Dinosauria</taxon>
        <taxon>Saurischia</taxon>
        <taxon>Theropoda</taxon>
        <taxon>Coelurosauria</taxon>
        <taxon>Aves</taxon>
        <taxon>Neognathae</taxon>
        <taxon>Neoaves</taxon>
        <taxon>Telluraves</taxon>
        <taxon>Australaves</taxon>
        <taxon>Passeriformes</taxon>
        <taxon>Thraupidae</taxon>
        <taxon>Geospiza</taxon>
    </lineage>
</organism>
<dbReference type="Pfam" id="PF21528">
    <property type="entry name" value="CC2D1A-B_DM14"/>
    <property type="match status" value="1"/>
</dbReference>
<feature type="domain" description="DM14" evidence="2">
    <location>
        <begin position="88"/>
        <end position="119"/>
    </location>
</feature>
<feature type="compositionally biased region" description="Basic and acidic residues" evidence="1">
    <location>
        <begin position="80"/>
        <end position="96"/>
    </location>
</feature>
<keyword evidence="3" id="KW-1185">Reference proteome</keyword>
<dbReference type="Proteomes" id="UP000504602">
    <property type="component" value="Unplaced"/>
</dbReference>
<dbReference type="InterPro" id="IPR006608">
    <property type="entry name" value="CC2D1A/B_DM14"/>
</dbReference>
<feature type="compositionally biased region" description="Basic residues" evidence="1">
    <location>
        <begin position="1"/>
        <end position="18"/>
    </location>
</feature>
<evidence type="ECO:0000313" key="4">
    <source>
        <dbReference type="RefSeq" id="XP_030921631.1"/>
    </source>
</evidence>
<sequence>MQRPHSGARLRRLQRGLKRLQAQLDALGRGADHDPQVEESKDPPTKDPPTKDPPTKDPPTKDQPTKDQPKKDPAASSPEPPRDVREALEQRMERYRAALGQARASGDARKARMHERIVK</sequence>
<dbReference type="InterPro" id="IPR039725">
    <property type="entry name" value="CC2D1A/B"/>
</dbReference>
<dbReference type="PANTHER" id="PTHR13076">
    <property type="entry name" value="COILED-COIL AND C2 DOMAIN-CONTAINING PROTEIN 1-LIKE"/>
    <property type="match status" value="1"/>
</dbReference>
<dbReference type="GeneID" id="115949247"/>
<dbReference type="OrthoDB" id="19996at2759"/>
<reference evidence="4" key="1">
    <citation type="submission" date="2025-08" db="UniProtKB">
        <authorList>
            <consortium name="RefSeq"/>
        </authorList>
    </citation>
    <scope>IDENTIFICATION</scope>
</reference>
<accession>A0A8N5F577</accession>
<evidence type="ECO:0000259" key="2">
    <source>
        <dbReference type="Pfam" id="PF21528"/>
    </source>
</evidence>
<name>A0A8N5F577_GEOFO</name>
<gene>
    <name evidence="4" type="primary">LOC115949247</name>
</gene>
<dbReference type="RefSeq" id="XP_030921631.1">
    <property type="nucleotide sequence ID" value="XM_031065771.1"/>
</dbReference>
<dbReference type="AlphaFoldDB" id="A0A8N5F577"/>
<dbReference type="GO" id="GO:0001227">
    <property type="term" value="F:DNA-binding transcription repressor activity, RNA polymerase II-specific"/>
    <property type="evidence" value="ECO:0007669"/>
    <property type="project" value="InterPro"/>
</dbReference>
<feature type="non-terminal residue" evidence="4">
    <location>
        <position position="119"/>
    </location>
</feature>
<feature type="region of interest" description="Disordered" evidence="1">
    <location>
        <begin position="1"/>
        <end position="119"/>
    </location>
</feature>
<evidence type="ECO:0000313" key="3">
    <source>
        <dbReference type="Proteomes" id="UP000504602"/>
    </source>
</evidence>
<proteinExistence type="predicted"/>
<protein>
    <submittedName>
        <fullName evidence="4">Coiled-coil and C2 domain-containing protein 1A-like</fullName>
    </submittedName>
</protein>
<feature type="compositionally biased region" description="Basic and acidic residues" evidence="1">
    <location>
        <begin position="106"/>
        <end position="119"/>
    </location>
</feature>
<dbReference type="PANTHER" id="PTHR13076:SF9">
    <property type="entry name" value="COILED-COIL AND C2 DOMAIN-CONTAINING PROTEIN 1-LIKE"/>
    <property type="match status" value="1"/>
</dbReference>
<evidence type="ECO:0000256" key="1">
    <source>
        <dbReference type="SAM" id="MobiDB-lite"/>
    </source>
</evidence>